<reference evidence="2 3" key="1">
    <citation type="submission" date="2019-12" db="EMBL/GenBank/DDBJ databases">
        <title>A genome sequence resource for the geographically widespread anthracnose pathogen Colletotrichum asianum.</title>
        <authorList>
            <person name="Meng Y."/>
        </authorList>
    </citation>
    <scope>NUCLEOTIDE SEQUENCE [LARGE SCALE GENOMIC DNA]</scope>
    <source>
        <strain evidence="2 3">ICMP 18580</strain>
    </source>
</reference>
<dbReference type="EMBL" id="WOWK01000031">
    <property type="protein sequence ID" value="KAF0326243.1"/>
    <property type="molecule type" value="Genomic_DNA"/>
</dbReference>
<dbReference type="Proteomes" id="UP000434172">
    <property type="component" value="Unassembled WGS sequence"/>
</dbReference>
<feature type="region of interest" description="Disordered" evidence="1">
    <location>
        <begin position="374"/>
        <end position="404"/>
    </location>
</feature>
<name>A0A8H3ZNV2_9PEZI</name>
<sequence length="440" mass="48000">MSGRETNAVSGEKSKSQKQHCVGTDVSARPGRDSYRASPVQLRGIIRYQDKGVMTAADLPPVPNDQLEVQPAELPSNGHDNACDSGVSSVKGSVNPQELPASIAAADNADRNGRGVSNRLPPDQRNEQGLTANHVSERMPVNTVPKTMSTQTSSAAKQTQLHISVLDDDICGNSNGTVAPAPERAGEALCKPSTTVDGPGRNLESREAALRSQQAQHSTPLSVTSGASSLSNTAWRSNTLSDEVLNRDHIPGPSTALYDEYTEFMGAQPRIQFGSGEEDAFRPPLPLLQEPRFRGHRHGQIMGYKRRIDTPLSQPRESLADFIARAEQDAFGNRSEEGVTNSYHGSALNDSRLDARYSKTSYTEGPLRDKLAVSERQPEHSSWHITNSANNNKKRTRQLPVAGDKTSFEIDFPSSRTQLNEADQDDELAEVRELWPPNLF</sequence>
<accession>A0A8H3ZNV2</accession>
<evidence type="ECO:0000256" key="1">
    <source>
        <dbReference type="SAM" id="MobiDB-lite"/>
    </source>
</evidence>
<evidence type="ECO:0000313" key="2">
    <source>
        <dbReference type="EMBL" id="KAF0326243.1"/>
    </source>
</evidence>
<gene>
    <name evidence="2" type="ORF">GQ607_006446</name>
</gene>
<feature type="region of interest" description="Disordered" evidence="1">
    <location>
        <begin position="104"/>
        <end position="134"/>
    </location>
</feature>
<feature type="compositionally biased region" description="Polar residues" evidence="1">
    <location>
        <begin position="211"/>
        <end position="231"/>
    </location>
</feature>
<comment type="caution">
    <text evidence="2">The sequence shown here is derived from an EMBL/GenBank/DDBJ whole genome shotgun (WGS) entry which is preliminary data.</text>
</comment>
<feature type="region of interest" description="Disordered" evidence="1">
    <location>
        <begin position="176"/>
        <end position="231"/>
    </location>
</feature>
<keyword evidence="3" id="KW-1185">Reference proteome</keyword>
<feature type="region of interest" description="Disordered" evidence="1">
    <location>
        <begin position="1"/>
        <end position="36"/>
    </location>
</feature>
<protein>
    <submittedName>
        <fullName evidence="2">Uncharacterized protein</fullName>
    </submittedName>
</protein>
<dbReference type="OrthoDB" id="10630466at2759"/>
<organism evidence="2 3">
    <name type="scientific">Colletotrichum asianum</name>
    <dbReference type="NCBI Taxonomy" id="702518"/>
    <lineage>
        <taxon>Eukaryota</taxon>
        <taxon>Fungi</taxon>
        <taxon>Dikarya</taxon>
        <taxon>Ascomycota</taxon>
        <taxon>Pezizomycotina</taxon>
        <taxon>Sordariomycetes</taxon>
        <taxon>Hypocreomycetidae</taxon>
        <taxon>Glomerellales</taxon>
        <taxon>Glomerellaceae</taxon>
        <taxon>Colletotrichum</taxon>
        <taxon>Colletotrichum gloeosporioides species complex</taxon>
    </lineage>
</organism>
<dbReference type="AlphaFoldDB" id="A0A8H3ZNV2"/>
<proteinExistence type="predicted"/>
<evidence type="ECO:0000313" key="3">
    <source>
        <dbReference type="Proteomes" id="UP000434172"/>
    </source>
</evidence>